<comment type="caution">
    <text evidence="2">The sequence shown here is derived from an EMBL/GenBank/DDBJ whole genome shotgun (WGS) entry which is preliminary data.</text>
</comment>
<dbReference type="SUPFAM" id="SSF56935">
    <property type="entry name" value="Porins"/>
    <property type="match status" value="1"/>
</dbReference>
<accession>A0A5J4IYZ1</accession>
<dbReference type="OrthoDB" id="1079187at2"/>
<dbReference type="Gene3D" id="2.60.40.1120">
    <property type="entry name" value="Carboxypeptidase-like, regulatory domain"/>
    <property type="match status" value="1"/>
</dbReference>
<dbReference type="InterPro" id="IPR037066">
    <property type="entry name" value="Plug_dom_sf"/>
</dbReference>
<dbReference type="InterPro" id="IPR008969">
    <property type="entry name" value="CarboxyPept-like_regulatory"/>
</dbReference>
<dbReference type="Proteomes" id="UP000326509">
    <property type="component" value="Unassembled WGS sequence"/>
</dbReference>
<organism evidence="2 3">
    <name type="scientific">Patiriisocius marinus</name>
    <dbReference type="NCBI Taxonomy" id="1397112"/>
    <lineage>
        <taxon>Bacteria</taxon>
        <taxon>Pseudomonadati</taxon>
        <taxon>Bacteroidota</taxon>
        <taxon>Flavobacteriia</taxon>
        <taxon>Flavobacteriales</taxon>
        <taxon>Flavobacteriaceae</taxon>
        <taxon>Patiriisocius</taxon>
    </lineage>
</organism>
<dbReference type="Gene3D" id="1.25.40.10">
    <property type="entry name" value="Tetratricopeptide repeat domain"/>
    <property type="match status" value="1"/>
</dbReference>
<evidence type="ECO:0000313" key="3">
    <source>
        <dbReference type="Proteomes" id="UP000326509"/>
    </source>
</evidence>
<proteinExistence type="predicted"/>
<dbReference type="SUPFAM" id="SSF48452">
    <property type="entry name" value="TPR-like"/>
    <property type="match status" value="1"/>
</dbReference>
<gene>
    <name evidence="2" type="ORF">ULMA_08790</name>
</gene>
<dbReference type="InterPro" id="IPR012910">
    <property type="entry name" value="Plug_dom"/>
</dbReference>
<dbReference type="Pfam" id="PF13715">
    <property type="entry name" value="CarbopepD_reg_2"/>
    <property type="match status" value="1"/>
</dbReference>
<protein>
    <recommendedName>
        <fullName evidence="1">TonB-dependent receptor plug domain-containing protein</fullName>
    </recommendedName>
</protein>
<dbReference type="AlphaFoldDB" id="A0A5J4IYZ1"/>
<keyword evidence="3" id="KW-1185">Reference proteome</keyword>
<dbReference type="Gene3D" id="2.170.130.10">
    <property type="entry name" value="TonB-dependent receptor, plug domain"/>
    <property type="match status" value="1"/>
</dbReference>
<dbReference type="SUPFAM" id="SSF49464">
    <property type="entry name" value="Carboxypeptidase regulatory domain-like"/>
    <property type="match status" value="1"/>
</dbReference>
<dbReference type="EMBL" id="BKCG01000001">
    <property type="protein sequence ID" value="GER58771.1"/>
    <property type="molecule type" value="Genomic_DNA"/>
</dbReference>
<dbReference type="RefSeq" id="WP_151672827.1">
    <property type="nucleotide sequence ID" value="NZ_BKCG01000001.1"/>
</dbReference>
<feature type="domain" description="TonB-dependent receptor plug" evidence="1">
    <location>
        <begin position="143"/>
        <end position="225"/>
    </location>
</feature>
<sequence length="559" mass="62941">MKHFLLFISLCAIGISYGQEQTITGVVTAENNKIQGATVSVKNSFNETVTDKDGKFSLKVSDDDNVLEVFYFGLEYKEVSINRGQIMNISLQRDAELLEEVLLVGKVKEKEELVETAYGKQNKKALGYSVGQELTEDDILPSDVNTFELLRKMPGVEVYGTAGLGQSVLFTKNKSITSAPPGVSVDGAVFDQSVLASIDPSAITSIKLLKSLNSTLRYGQLGAGGMILITTKVGGGGKISVKEKVKSLQVKGNEYVENLQLIENYNSKSNFLVELEKSTTFEEANNLFLSKKKTSAGNSVPFYMESSDYFKRWDKEYSLEILTNIAKMAKNNPKALKAYAYKLEERGEFKKVVSIYNRILALRPDSAQAYRDLALACEAAGDYETAFTLFYQIVYNKIPNVDCTGIQELAYNEFRHLLAFHKLKVPYKTLPNEMLTVGYKQDIRIVVEWTDAPVDFDMQYVSPDNKFFAWSHTKFSNQKQLEDEVKSGYAVKEQIIDDAKTGKWLVNLQYFEMEQSKNPTYMKYTIFQDYGLPSETKTIKVIPLFTINDKVTIDTFIND</sequence>
<evidence type="ECO:0000313" key="2">
    <source>
        <dbReference type="EMBL" id="GER58771.1"/>
    </source>
</evidence>
<reference evidence="2 3" key="1">
    <citation type="submission" date="2019-08" db="EMBL/GenBank/DDBJ databases">
        <title>Draft genome sequence of Ulvibacter marinus type strain NBRC 109484.</title>
        <authorList>
            <person name="Kawano K."/>
            <person name="Ushijima N."/>
            <person name="Kihara M."/>
            <person name="Itoh H."/>
        </authorList>
    </citation>
    <scope>NUCLEOTIDE SEQUENCE [LARGE SCALE GENOMIC DNA]</scope>
    <source>
        <strain evidence="2 3">NBRC 109484</strain>
    </source>
</reference>
<dbReference type="InterPro" id="IPR011990">
    <property type="entry name" value="TPR-like_helical_dom_sf"/>
</dbReference>
<evidence type="ECO:0000259" key="1">
    <source>
        <dbReference type="Pfam" id="PF07715"/>
    </source>
</evidence>
<name>A0A5J4IYZ1_9FLAO</name>
<dbReference type="Pfam" id="PF07715">
    <property type="entry name" value="Plug"/>
    <property type="match status" value="1"/>
</dbReference>